<dbReference type="AlphaFoldDB" id="A0A3N4HCL7"/>
<protein>
    <submittedName>
        <fullName evidence="2">Uncharacterized protein</fullName>
    </submittedName>
</protein>
<keyword evidence="1" id="KW-0472">Membrane</keyword>
<dbReference type="EMBL" id="ML119879">
    <property type="protein sequence ID" value="RPA72103.1"/>
    <property type="molecule type" value="Genomic_DNA"/>
</dbReference>
<keyword evidence="1" id="KW-1133">Transmembrane helix</keyword>
<evidence type="ECO:0000313" key="3">
    <source>
        <dbReference type="Proteomes" id="UP000275078"/>
    </source>
</evidence>
<feature type="transmembrane region" description="Helical" evidence="1">
    <location>
        <begin position="51"/>
        <end position="72"/>
    </location>
</feature>
<sequence length="212" mass="23961">MHDFCFLRSDNSHCRDSLGRPDLSNKPPNIQLRLIWATLYRTMKIELSSSILNIFGVSSHLNLIGVVLWSIFSPVYSLATEFNVVGPVEGHHSNGRGETKMRHPGAVPIAEFYASYGFDALDMGAGYDFTVDLEAGSGTYTDFYKALNDKGTRYKSRWNSSSSLVPRTWFISTPGTISIDELADLPYVTQVQRGKPWWYYHALPGLDWKYYG</sequence>
<accession>A0A3N4HCL7</accession>
<organism evidence="2 3">
    <name type="scientific">Ascobolus immersus RN42</name>
    <dbReference type="NCBI Taxonomy" id="1160509"/>
    <lineage>
        <taxon>Eukaryota</taxon>
        <taxon>Fungi</taxon>
        <taxon>Dikarya</taxon>
        <taxon>Ascomycota</taxon>
        <taxon>Pezizomycotina</taxon>
        <taxon>Pezizomycetes</taxon>
        <taxon>Pezizales</taxon>
        <taxon>Ascobolaceae</taxon>
        <taxon>Ascobolus</taxon>
    </lineage>
</organism>
<evidence type="ECO:0000313" key="2">
    <source>
        <dbReference type="EMBL" id="RPA72103.1"/>
    </source>
</evidence>
<gene>
    <name evidence="2" type="ORF">BJ508DRAFT_315015</name>
</gene>
<proteinExistence type="predicted"/>
<dbReference type="Proteomes" id="UP000275078">
    <property type="component" value="Unassembled WGS sequence"/>
</dbReference>
<evidence type="ECO:0000256" key="1">
    <source>
        <dbReference type="SAM" id="Phobius"/>
    </source>
</evidence>
<keyword evidence="3" id="KW-1185">Reference proteome</keyword>
<name>A0A3N4HCL7_ASCIM</name>
<keyword evidence="1" id="KW-0812">Transmembrane</keyword>
<reference evidence="2 3" key="1">
    <citation type="journal article" date="2018" name="Nat. Ecol. Evol.">
        <title>Pezizomycetes genomes reveal the molecular basis of ectomycorrhizal truffle lifestyle.</title>
        <authorList>
            <person name="Murat C."/>
            <person name="Payen T."/>
            <person name="Noel B."/>
            <person name="Kuo A."/>
            <person name="Morin E."/>
            <person name="Chen J."/>
            <person name="Kohler A."/>
            <person name="Krizsan K."/>
            <person name="Balestrini R."/>
            <person name="Da Silva C."/>
            <person name="Montanini B."/>
            <person name="Hainaut M."/>
            <person name="Levati E."/>
            <person name="Barry K.W."/>
            <person name="Belfiori B."/>
            <person name="Cichocki N."/>
            <person name="Clum A."/>
            <person name="Dockter R.B."/>
            <person name="Fauchery L."/>
            <person name="Guy J."/>
            <person name="Iotti M."/>
            <person name="Le Tacon F."/>
            <person name="Lindquist E.A."/>
            <person name="Lipzen A."/>
            <person name="Malagnac F."/>
            <person name="Mello A."/>
            <person name="Molinier V."/>
            <person name="Miyauchi S."/>
            <person name="Poulain J."/>
            <person name="Riccioni C."/>
            <person name="Rubini A."/>
            <person name="Sitrit Y."/>
            <person name="Splivallo R."/>
            <person name="Traeger S."/>
            <person name="Wang M."/>
            <person name="Zifcakova L."/>
            <person name="Wipf D."/>
            <person name="Zambonelli A."/>
            <person name="Paolocci F."/>
            <person name="Nowrousian M."/>
            <person name="Ottonello S."/>
            <person name="Baldrian P."/>
            <person name="Spatafora J.W."/>
            <person name="Henrissat B."/>
            <person name="Nagy L.G."/>
            <person name="Aury J.M."/>
            <person name="Wincker P."/>
            <person name="Grigoriev I.V."/>
            <person name="Bonfante P."/>
            <person name="Martin F.M."/>
        </authorList>
    </citation>
    <scope>NUCLEOTIDE SEQUENCE [LARGE SCALE GENOMIC DNA]</scope>
    <source>
        <strain evidence="2 3">RN42</strain>
    </source>
</reference>